<evidence type="ECO:0000313" key="11">
    <source>
        <dbReference type="EMBL" id="XAE44374.1"/>
    </source>
</evidence>
<evidence type="ECO:0000256" key="5">
    <source>
        <dbReference type="ARBA" id="ARBA00022729"/>
    </source>
</evidence>
<dbReference type="Pfam" id="PF13442">
    <property type="entry name" value="Cytochrome_CBB3"/>
    <property type="match status" value="1"/>
</dbReference>
<dbReference type="InterPro" id="IPR036909">
    <property type="entry name" value="Cyt_c-like_dom_sf"/>
</dbReference>
<name>A0ABZ3D9B9_9PROT</name>
<dbReference type="InterPro" id="IPR014353">
    <property type="entry name" value="Membr-bd_ADH_cyt_c"/>
</dbReference>
<dbReference type="Pfam" id="PF00034">
    <property type="entry name" value="Cytochrom_C"/>
    <property type="match status" value="1"/>
</dbReference>
<keyword evidence="7 9" id="KW-0408">Iron</keyword>
<evidence type="ECO:0000256" key="2">
    <source>
        <dbReference type="ARBA" id="ARBA00022475"/>
    </source>
</evidence>
<dbReference type="PROSITE" id="PS51007">
    <property type="entry name" value="CYTC"/>
    <property type="match status" value="3"/>
</dbReference>
<reference evidence="11 12" key="1">
    <citation type="submission" date="2024-04" db="EMBL/GenBank/DDBJ databases">
        <title>Complete genome sequence of Nguyenibacter vanlangesis HBCM-1154, a strain capable of nitrogen fixation, IAA production, and phosphorus solubilization isolated from sugarcane soil.</title>
        <authorList>
            <person name="MY HANH P."/>
        </authorList>
    </citation>
    <scope>NUCLEOTIDE SEQUENCE [LARGE SCALE GENOMIC DNA]</scope>
    <source>
        <strain evidence="11 12">HBCM 1154</strain>
    </source>
</reference>
<keyword evidence="5" id="KW-0732">Signal</keyword>
<dbReference type="Proteomes" id="UP001449795">
    <property type="component" value="Chromosome"/>
</dbReference>
<proteinExistence type="predicted"/>
<dbReference type="RefSeq" id="WP_342629644.1">
    <property type="nucleotide sequence ID" value="NZ_CP152276.1"/>
</dbReference>
<evidence type="ECO:0000256" key="8">
    <source>
        <dbReference type="ARBA" id="ARBA00023136"/>
    </source>
</evidence>
<dbReference type="PANTHER" id="PTHR35008:SF8">
    <property type="entry name" value="ALCOHOL DEHYDROGENASE CYTOCHROME C SUBUNIT"/>
    <property type="match status" value="1"/>
</dbReference>
<dbReference type="EMBL" id="CP152276">
    <property type="protein sequence ID" value="XAE44374.1"/>
    <property type="molecule type" value="Genomic_DNA"/>
</dbReference>
<keyword evidence="3 9" id="KW-0349">Heme</keyword>
<sequence>MPVTLKAGLIVALGIGVVMSDVAIGLVYKPPIATAVPPDPRAFPVPLIERGATLAMIGDCVVCHTAERGVPYVGGRPLATPFGTLYATNITPDQATGIGSWSFAAFRRAMREGISRDGSHLYPALPYEHFTHVTDDDLMALYAFLMTRRAIRAPAPHNELVFPLGFRPLLAGWNLLFLHRGPFVAKRGESAEWNRGAYLVEGLGHCGGCHTPRNLAGGEERHRAFAGGVAEGWNAPALDPSNRSPHRWTVQSLYTYLRTGIDAGHSAAAGPMGPVSYDLSSAPDADVRAIAVYVASLMRHGHDDDGGAGPVDMKRKAEDAHPSGAALFAGACGGCHGEGAPMVSQGRPSLSLVSAIQEDDPRNMLQAILQGIHPLSDTRGPYMPAFSSDLNDGQIVEIAAYLRARYSTRTPWTQLEAAVMAARGAGAEQ</sequence>
<dbReference type="Gene3D" id="1.10.760.10">
    <property type="entry name" value="Cytochrome c-like domain"/>
    <property type="match status" value="2"/>
</dbReference>
<evidence type="ECO:0000256" key="4">
    <source>
        <dbReference type="ARBA" id="ARBA00022723"/>
    </source>
</evidence>
<dbReference type="PANTHER" id="PTHR35008">
    <property type="entry name" value="BLL4482 PROTEIN-RELATED"/>
    <property type="match status" value="1"/>
</dbReference>
<evidence type="ECO:0000256" key="1">
    <source>
        <dbReference type="ARBA" id="ARBA00004236"/>
    </source>
</evidence>
<organism evidence="11 12">
    <name type="scientific">Nguyenibacter vanlangensis</name>
    <dbReference type="NCBI Taxonomy" id="1216886"/>
    <lineage>
        <taxon>Bacteria</taxon>
        <taxon>Pseudomonadati</taxon>
        <taxon>Pseudomonadota</taxon>
        <taxon>Alphaproteobacteria</taxon>
        <taxon>Acetobacterales</taxon>
        <taxon>Acetobacteraceae</taxon>
        <taxon>Nguyenibacter</taxon>
    </lineage>
</organism>
<protein>
    <submittedName>
        <fullName evidence="11">C-type cytochrome</fullName>
    </submittedName>
</protein>
<keyword evidence="8" id="KW-0472">Membrane</keyword>
<evidence type="ECO:0000256" key="3">
    <source>
        <dbReference type="ARBA" id="ARBA00022617"/>
    </source>
</evidence>
<dbReference type="InterPro" id="IPR009056">
    <property type="entry name" value="Cyt_c-like_dom"/>
</dbReference>
<keyword evidence="2" id="KW-1003">Cell membrane</keyword>
<keyword evidence="12" id="KW-1185">Reference proteome</keyword>
<gene>
    <name evidence="11" type="ORF">AAC691_08070</name>
</gene>
<feature type="domain" description="Cytochrome c" evidence="10">
    <location>
        <begin position="319"/>
        <end position="406"/>
    </location>
</feature>
<feature type="domain" description="Cytochrome c" evidence="10">
    <location>
        <begin position="191"/>
        <end position="298"/>
    </location>
</feature>
<keyword evidence="6" id="KW-0677">Repeat</keyword>
<dbReference type="PIRSF" id="PIRSF000018">
    <property type="entry name" value="Mb_ADH_cyt_c"/>
    <property type="match status" value="1"/>
</dbReference>
<evidence type="ECO:0000313" key="12">
    <source>
        <dbReference type="Proteomes" id="UP001449795"/>
    </source>
</evidence>
<accession>A0ABZ3D9B9</accession>
<evidence type="ECO:0000256" key="7">
    <source>
        <dbReference type="ARBA" id="ARBA00023004"/>
    </source>
</evidence>
<evidence type="ECO:0000259" key="10">
    <source>
        <dbReference type="PROSITE" id="PS51007"/>
    </source>
</evidence>
<comment type="subcellular location">
    <subcellularLocation>
        <location evidence="1">Cell membrane</location>
    </subcellularLocation>
</comment>
<dbReference type="InterPro" id="IPR051459">
    <property type="entry name" value="Cytochrome_c-type_DH"/>
</dbReference>
<evidence type="ECO:0000256" key="6">
    <source>
        <dbReference type="ARBA" id="ARBA00022737"/>
    </source>
</evidence>
<dbReference type="SUPFAM" id="SSF46626">
    <property type="entry name" value="Cytochrome c"/>
    <property type="match status" value="3"/>
</dbReference>
<evidence type="ECO:0000256" key="9">
    <source>
        <dbReference type="PROSITE-ProRule" id="PRU00433"/>
    </source>
</evidence>
<feature type="domain" description="Cytochrome c" evidence="10">
    <location>
        <begin position="46"/>
        <end position="149"/>
    </location>
</feature>
<keyword evidence="4 9" id="KW-0479">Metal-binding</keyword>